<feature type="region of interest" description="Disordered" evidence="1">
    <location>
        <begin position="45"/>
        <end position="73"/>
    </location>
</feature>
<gene>
    <name evidence="2" type="ORF">AVDCRST_MAG90-142</name>
</gene>
<dbReference type="AlphaFoldDB" id="A0A6J4KIT0"/>
<reference evidence="2" key="1">
    <citation type="submission" date="2020-02" db="EMBL/GenBank/DDBJ databases">
        <authorList>
            <person name="Meier V. D."/>
        </authorList>
    </citation>
    <scope>NUCLEOTIDE SEQUENCE</scope>
    <source>
        <strain evidence="2">AVDCRST_MAG90</strain>
    </source>
</reference>
<accession>A0A6J4KIT0</accession>
<proteinExistence type="predicted"/>
<evidence type="ECO:0000256" key="1">
    <source>
        <dbReference type="SAM" id="MobiDB-lite"/>
    </source>
</evidence>
<dbReference type="EMBL" id="CADCUC010000027">
    <property type="protein sequence ID" value="CAA9306327.1"/>
    <property type="molecule type" value="Genomic_DNA"/>
</dbReference>
<organism evidence="2">
    <name type="scientific">uncultured Microvirga sp</name>
    <dbReference type="NCBI Taxonomy" id="412392"/>
    <lineage>
        <taxon>Bacteria</taxon>
        <taxon>Pseudomonadati</taxon>
        <taxon>Pseudomonadota</taxon>
        <taxon>Alphaproteobacteria</taxon>
        <taxon>Hyphomicrobiales</taxon>
        <taxon>Methylobacteriaceae</taxon>
        <taxon>Microvirga</taxon>
        <taxon>environmental samples</taxon>
    </lineage>
</organism>
<sequence>CRNRPNTHPAVDRGRAEALSPPTCKVTLELVDRFGVVCGGECRSGATAGSEPTTTQPKNQRFSQSGAKTVPRV</sequence>
<feature type="compositionally biased region" description="Polar residues" evidence="1">
    <location>
        <begin position="50"/>
        <end position="67"/>
    </location>
</feature>
<name>A0A6J4KIT0_9HYPH</name>
<feature type="non-terminal residue" evidence="2">
    <location>
        <position position="73"/>
    </location>
</feature>
<feature type="non-terminal residue" evidence="2">
    <location>
        <position position="1"/>
    </location>
</feature>
<evidence type="ECO:0000313" key="2">
    <source>
        <dbReference type="EMBL" id="CAA9306327.1"/>
    </source>
</evidence>
<protein>
    <submittedName>
        <fullName evidence="2">Uncharacterized protein</fullName>
    </submittedName>
</protein>